<sequence length="298" mass="33187">HALRHGSQPPPPHTPPVPSDCVGALPLRKYWPGWGWQEEGLWVVGGERECPIDRQKEGDCDVESLICNGCITQMLGVICQPGLSCRARAALGGKELDTPAVVPCLVSGLRLEGTPVLPPFVPRESLCKKGEKKREGMRVLCVLLHSQSTLLSIFSLEYQRNGLAKVREYLSEAKARPTAPVLLELANEVDLSPALMARIILDRFLQGLEGGVHENQLRVMGYDKTPDIILEVPIAVEGHIVHWIESKASFGDDHSHRTYLNEQFWSYWNSSLPRSFLAWLRSPRMPSFLGEFHSLGES</sequence>
<organism evidence="1 2">
    <name type="scientific">Chaenocephalus aceratus</name>
    <name type="common">Blackfin icefish</name>
    <name type="synonym">Chaenichthys aceratus</name>
    <dbReference type="NCBI Taxonomy" id="36190"/>
    <lineage>
        <taxon>Eukaryota</taxon>
        <taxon>Metazoa</taxon>
        <taxon>Chordata</taxon>
        <taxon>Craniata</taxon>
        <taxon>Vertebrata</taxon>
        <taxon>Euteleostomi</taxon>
        <taxon>Actinopterygii</taxon>
        <taxon>Neopterygii</taxon>
        <taxon>Teleostei</taxon>
        <taxon>Neoteleostei</taxon>
        <taxon>Acanthomorphata</taxon>
        <taxon>Eupercaria</taxon>
        <taxon>Perciformes</taxon>
        <taxon>Notothenioidei</taxon>
        <taxon>Channichthyidae</taxon>
        <taxon>Chaenocephalus</taxon>
    </lineage>
</organism>
<accession>A0ACB9VVP5</accession>
<dbReference type="EMBL" id="CM043799">
    <property type="protein sequence ID" value="KAI4804226.1"/>
    <property type="molecule type" value="Genomic_DNA"/>
</dbReference>
<keyword evidence="2" id="KW-1185">Reference proteome</keyword>
<evidence type="ECO:0000313" key="1">
    <source>
        <dbReference type="EMBL" id="KAI4804226.1"/>
    </source>
</evidence>
<feature type="non-terminal residue" evidence="1">
    <location>
        <position position="1"/>
    </location>
</feature>
<name>A0ACB9VVP5_CHAAC</name>
<dbReference type="Proteomes" id="UP001057452">
    <property type="component" value="Chromosome 15"/>
</dbReference>
<comment type="caution">
    <text evidence="1">The sequence shown here is derived from an EMBL/GenBank/DDBJ whole genome shotgun (WGS) entry which is preliminary data.</text>
</comment>
<evidence type="ECO:0000313" key="2">
    <source>
        <dbReference type="Proteomes" id="UP001057452"/>
    </source>
</evidence>
<protein>
    <submittedName>
        <fullName evidence="1">Uncharacterized protein</fullName>
    </submittedName>
</protein>
<reference evidence="1" key="1">
    <citation type="submission" date="2022-05" db="EMBL/GenBank/DDBJ databases">
        <title>Chromosome-level genome of Chaenocephalus aceratus.</title>
        <authorList>
            <person name="Park H."/>
        </authorList>
    </citation>
    <scope>NUCLEOTIDE SEQUENCE</scope>
    <source>
        <strain evidence="1">KU_202001</strain>
    </source>
</reference>
<proteinExistence type="predicted"/>
<gene>
    <name evidence="1" type="ORF">KUCAC02_025860</name>
</gene>